<keyword evidence="4" id="KW-0597">Phosphoprotein</keyword>
<feature type="modified residue" description="4-aspartylphosphate" evidence="4">
    <location>
        <position position="53"/>
    </location>
</feature>
<keyword evidence="3" id="KW-0804">Transcription</keyword>
<dbReference type="PANTHER" id="PTHR44688">
    <property type="entry name" value="DNA-BINDING TRANSCRIPTIONAL ACTIVATOR DEVR_DOSR"/>
    <property type="match status" value="1"/>
</dbReference>
<dbReference type="InterPro" id="IPR036388">
    <property type="entry name" value="WH-like_DNA-bd_sf"/>
</dbReference>
<organism evidence="7 8">
    <name type="scientific">Rubellimicrobium roseum</name>
    <dbReference type="NCBI Taxonomy" id="687525"/>
    <lineage>
        <taxon>Bacteria</taxon>
        <taxon>Pseudomonadati</taxon>
        <taxon>Pseudomonadota</taxon>
        <taxon>Alphaproteobacteria</taxon>
        <taxon>Rhodobacterales</taxon>
        <taxon>Roseobacteraceae</taxon>
        <taxon>Rubellimicrobium</taxon>
    </lineage>
</organism>
<evidence type="ECO:0000256" key="1">
    <source>
        <dbReference type="ARBA" id="ARBA00023015"/>
    </source>
</evidence>
<keyword evidence="2" id="KW-0238">DNA-binding</keyword>
<dbReference type="SMART" id="SM00448">
    <property type="entry name" value="REC"/>
    <property type="match status" value="1"/>
</dbReference>
<feature type="domain" description="Response regulatory" evidence="6">
    <location>
        <begin position="4"/>
        <end position="115"/>
    </location>
</feature>
<feature type="domain" description="HTH luxR-type" evidence="5">
    <location>
        <begin position="131"/>
        <end position="196"/>
    </location>
</feature>
<gene>
    <name evidence="7" type="ORF">FHG71_16375</name>
</gene>
<keyword evidence="8" id="KW-1185">Reference proteome</keyword>
<evidence type="ECO:0000256" key="2">
    <source>
        <dbReference type="ARBA" id="ARBA00023125"/>
    </source>
</evidence>
<dbReference type="EMBL" id="VDFV01000032">
    <property type="protein sequence ID" value="TNC66561.1"/>
    <property type="molecule type" value="Genomic_DNA"/>
</dbReference>
<dbReference type="InterPro" id="IPR001789">
    <property type="entry name" value="Sig_transdc_resp-reg_receiver"/>
</dbReference>
<dbReference type="RefSeq" id="WP_139082778.1">
    <property type="nucleotide sequence ID" value="NZ_VDFV01000032.1"/>
</dbReference>
<dbReference type="PROSITE" id="PS50043">
    <property type="entry name" value="HTH_LUXR_2"/>
    <property type="match status" value="1"/>
</dbReference>
<dbReference type="SUPFAM" id="SSF52172">
    <property type="entry name" value="CheY-like"/>
    <property type="match status" value="1"/>
</dbReference>
<dbReference type="GO" id="GO:0006355">
    <property type="term" value="P:regulation of DNA-templated transcription"/>
    <property type="evidence" value="ECO:0007669"/>
    <property type="project" value="InterPro"/>
</dbReference>
<dbReference type="InterPro" id="IPR011006">
    <property type="entry name" value="CheY-like_superfamily"/>
</dbReference>
<protein>
    <submittedName>
        <fullName evidence="7">Response regulator transcription factor</fullName>
    </submittedName>
</protein>
<dbReference type="InterPro" id="IPR000792">
    <property type="entry name" value="Tscrpt_reg_LuxR_C"/>
</dbReference>
<accession>A0A5C4NBG6</accession>
<dbReference type="PRINTS" id="PR00038">
    <property type="entry name" value="HTHLUXR"/>
</dbReference>
<dbReference type="PANTHER" id="PTHR44688:SF16">
    <property type="entry name" value="DNA-BINDING TRANSCRIPTIONAL ACTIVATOR DEVR_DOSR"/>
    <property type="match status" value="1"/>
</dbReference>
<dbReference type="InterPro" id="IPR016032">
    <property type="entry name" value="Sig_transdc_resp-reg_C-effctor"/>
</dbReference>
<dbReference type="Pfam" id="PF00196">
    <property type="entry name" value="GerE"/>
    <property type="match status" value="1"/>
</dbReference>
<dbReference type="PROSITE" id="PS00622">
    <property type="entry name" value="HTH_LUXR_1"/>
    <property type="match status" value="1"/>
</dbReference>
<dbReference type="Pfam" id="PF00072">
    <property type="entry name" value="Response_reg"/>
    <property type="match status" value="1"/>
</dbReference>
<dbReference type="SUPFAM" id="SSF46894">
    <property type="entry name" value="C-terminal effector domain of the bipartite response regulators"/>
    <property type="match status" value="1"/>
</dbReference>
<dbReference type="Gene3D" id="1.10.10.10">
    <property type="entry name" value="Winged helix-like DNA-binding domain superfamily/Winged helix DNA-binding domain"/>
    <property type="match status" value="1"/>
</dbReference>
<dbReference type="Gene3D" id="3.40.50.2300">
    <property type="match status" value="1"/>
</dbReference>
<evidence type="ECO:0000259" key="6">
    <source>
        <dbReference type="PROSITE" id="PS50110"/>
    </source>
</evidence>
<evidence type="ECO:0000256" key="3">
    <source>
        <dbReference type="ARBA" id="ARBA00023163"/>
    </source>
</evidence>
<evidence type="ECO:0000313" key="7">
    <source>
        <dbReference type="EMBL" id="TNC66561.1"/>
    </source>
</evidence>
<comment type="caution">
    <text evidence="7">The sequence shown here is derived from an EMBL/GenBank/DDBJ whole genome shotgun (WGS) entry which is preliminary data.</text>
</comment>
<sequence>MTPLVHLIDDDEAVLRATVRLLRSAGYECAGYATAELFLKGHDPSRPGCVVLDLGLPDMHGLIVQDIVGPVYPVIILTGTADVAGTVQAMKKGPVEFLTKPFLAEDLLEAVRVALERDAVMRLDRDRREVALKRLSLLTPREREVLAGVVAGKLNKQIAWLLGMSEKTVKVHRGRVMDKLEARSVPDLLRTLRDAGVDPGTTT</sequence>
<dbReference type="Proteomes" id="UP000305709">
    <property type="component" value="Unassembled WGS sequence"/>
</dbReference>
<dbReference type="OrthoDB" id="9782655at2"/>
<name>A0A5C4NBG6_9RHOB</name>
<dbReference type="PROSITE" id="PS50110">
    <property type="entry name" value="RESPONSE_REGULATORY"/>
    <property type="match status" value="1"/>
</dbReference>
<dbReference type="CDD" id="cd06170">
    <property type="entry name" value="LuxR_C_like"/>
    <property type="match status" value="1"/>
</dbReference>
<evidence type="ECO:0000256" key="4">
    <source>
        <dbReference type="PROSITE-ProRule" id="PRU00169"/>
    </source>
</evidence>
<dbReference type="AlphaFoldDB" id="A0A5C4NBG6"/>
<reference evidence="7 8" key="1">
    <citation type="submission" date="2019-06" db="EMBL/GenBank/DDBJ databases">
        <authorList>
            <person name="Jiang L."/>
        </authorList>
    </citation>
    <scope>NUCLEOTIDE SEQUENCE [LARGE SCALE GENOMIC DNA]</scope>
    <source>
        <strain evidence="7 8">YIM 48858</strain>
    </source>
</reference>
<evidence type="ECO:0000259" key="5">
    <source>
        <dbReference type="PROSITE" id="PS50043"/>
    </source>
</evidence>
<dbReference type="GO" id="GO:0003677">
    <property type="term" value="F:DNA binding"/>
    <property type="evidence" value="ECO:0007669"/>
    <property type="project" value="UniProtKB-KW"/>
</dbReference>
<keyword evidence="1" id="KW-0805">Transcription regulation</keyword>
<evidence type="ECO:0000313" key="8">
    <source>
        <dbReference type="Proteomes" id="UP000305709"/>
    </source>
</evidence>
<dbReference type="GO" id="GO:0000160">
    <property type="term" value="P:phosphorelay signal transduction system"/>
    <property type="evidence" value="ECO:0007669"/>
    <property type="project" value="InterPro"/>
</dbReference>
<dbReference type="SMART" id="SM00421">
    <property type="entry name" value="HTH_LUXR"/>
    <property type="match status" value="1"/>
</dbReference>
<proteinExistence type="predicted"/>